<evidence type="ECO:0008006" key="4">
    <source>
        <dbReference type="Google" id="ProtNLM"/>
    </source>
</evidence>
<accession>A0A9P4V987</accession>
<proteinExistence type="predicted"/>
<dbReference type="EMBL" id="ML996101">
    <property type="protein sequence ID" value="KAF2740265.1"/>
    <property type="molecule type" value="Genomic_DNA"/>
</dbReference>
<dbReference type="AlphaFoldDB" id="A0A9P4V987"/>
<comment type="caution">
    <text evidence="2">The sequence shown here is derived from an EMBL/GenBank/DDBJ whole genome shotgun (WGS) entry which is preliminary data.</text>
</comment>
<evidence type="ECO:0000313" key="2">
    <source>
        <dbReference type="EMBL" id="KAF2740265.1"/>
    </source>
</evidence>
<dbReference type="Pfam" id="PF10155">
    <property type="entry name" value="CNOT11"/>
    <property type="match status" value="1"/>
</dbReference>
<dbReference type="InterPro" id="IPR019312">
    <property type="entry name" value="CNOT11"/>
</dbReference>
<dbReference type="Proteomes" id="UP000799444">
    <property type="component" value="Unassembled WGS sequence"/>
</dbReference>
<protein>
    <recommendedName>
        <fullName evidence="4">CCR4-NOT transcription complex subunit 11</fullName>
    </recommendedName>
</protein>
<evidence type="ECO:0000313" key="3">
    <source>
        <dbReference type="Proteomes" id="UP000799444"/>
    </source>
</evidence>
<evidence type="ECO:0000256" key="1">
    <source>
        <dbReference type="SAM" id="MobiDB-lite"/>
    </source>
</evidence>
<dbReference type="OrthoDB" id="10265389at2759"/>
<name>A0A9P4V987_9PLEO</name>
<gene>
    <name evidence="2" type="ORF">EJ04DRAFT_425427</name>
</gene>
<sequence>MRKNGSHGQPANHSEDVFGDSIKLKNTLDLVEEASRSEPSWKRLSILVNCEYQLYSLNQRTPLRNNPFLSHWVEVVQRLEKTSVRNSREDWSPKNSDGTISSDEICTVRMELIKSLLQSRDLSQFAQLTPEQLHKNFATLGQTTSLSVMPFIQMLEEEGVYEKPDPPDQLTTPAAPEQLSEVLKDKTGERSKGKGIDRPKSTSQGNWKEELLIRLEKEPDVAVNDIQHLPIDLKYLDFLTTLLQDEVLQRMYIDPSTVINGYVQHALRLVEKMGEPPGVAAVGPSNTINGGLDEGDAGMELGREAQSRAVKLMLLFMRNVIRKALLPTEALFFEIQEICVRYMWLKEVREFKTWVEGSVGEQAMI</sequence>
<keyword evidence="3" id="KW-1185">Reference proteome</keyword>
<organism evidence="2 3">
    <name type="scientific">Polyplosphaeria fusca</name>
    <dbReference type="NCBI Taxonomy" id="682080"/>
    <lineage>
        <taxon>Eukaryota</taxon>
        <taxon>Fungi</taxon>
        <taxon>Dikarya</taxon>
        <taxon>Ascomycota</taxon>
        <taxon>Pezizomycotina</taxon>
        <taxon>Dothideomycetes</taxon>
        <taxon>Pleosporomycetidae</taxon>
        <taxon>Pleosporales</taxon>
        <taxon>Tetraplosphaeriaceae</taxon>
        <taxon>Polyplosphaeria</taxon>
    </lineage>
</organism>
<feature type="region of interest" description="Disordered" evidence="1">
    <location>
        <begin position="162"/>
        <end position="203"/>
    </location>
</feature>
<dbReference type="GO" id="GO:0030014">
    <property type="term" value="C:CCR4-NOT complex"/>
    <property type="evidence" value="ECO:0007669"/>
    <property type="project" value="InterPro"/>
</dbReference>
<feature type="compositionally biased region" description="Basic and acidic residues" evidence="1">
    <location>
        <begin position="182"/>
        <end position="200"/>
    </location>
</feature>
<reference evidence="2" key="1">
    <citation type="journal article" date="2020" name="Stud. Mycol.">
        <title>101 Dothideomycetes genomes: a test case for predicting lifestyles and emergence of pathogens.</title>
        <authorList>
            <person name="Haridas S."/>
            <person name="Albert R."/>
            <person name="Binder M."/>
            <person name="Bloem J."/>
            <person name="Labutti K."/>
            <person name="Salamov A."/>
            <person name="Andreopoulos B."/>
            <person name="Baker S."/>
            <person name="Barry K."/>
            <person name="Bills G."/>
            <person name="Bluhm B."/>
            <person name="Cannon C."/>
            <person name="Castanera R."/>
            <person name="Culley D."/>
            <person name="Daum C."/>
            <person name="Ezra D."/>
            <person name="Gonzalez J."/>
            <person name="Henrissat B."/>
            <person name="Kuo A."/>
            <person name="Liang C."/>
            <person name="Lipzen A."/>
            <person name="Lutzoni F."/>
            <person name="Magnuson J."/>
            <person name="Mondo S."/>
            <person name="Nolan M."/>
            <person name="Ohm R."/>
            <person name="Pangilinan J."/>
            <person name="Park H.-J."/>
            <person name="Ramirez L."/>
            <person name="Alfaro M."/>
            <person name="Sun H."/>
            <person name="Tritt A."/>
            <person name="Yoshinaga Y."/>
            <person name="Zwiers L.-H."/>
            <person name="Turgeon B."/>
            <person name="Goodwin S."/>
            <person name="Spatafora J."/>
            <person name="Crous P."/>
            <person name="Grigoriev I."/>
        </authorList>
    </citation>
    <scope>NUCLEOTIDE SEQUENCE</scope>
    <source>
        <strain evidence="2">CBS 125425</strain>
    </source>
</reference>